<dbReference type="InterPro" id="IPR010982">
    <property type="entry name" value="Lambda_DNA-bd_dom_sf"/>
</dbReference>
<dbReference type="AlphaFoldDB" id="A0A1S8KMF9"/>
<dbReference type="PROSITE" id="PS50943">
    <property type="entry name" value="HTH_CROC1"/>
    <property type="match status" value="1"/>
</dbReference>
<dbReference type="Proteomes" id="UP000190409">
    <property type="component" value="Unassembled WGS sequence"/>
</dbReference>
<dbReference type="SUPFAM" id="SSF47413">
    <property type="entry name" value="lambda repressor-like DNA-binding domains"/>
    <property type="match status" value="1"/>
</dbReference>
<comment type="caution">
    <text evidence="2">The sequence shown here is derived from an EMBL/GenBank/DDBJ whole genome shotgun (WGS) entry which is preliminary data.</text>
</comment>
<evidence type="ECO:0000313" key="2">
    <source>
        <dbReference type="EMBL" id="OOL80896.1"/>
    </source>
</evidence>
<dbReference type="PANTHER" id="PTHR46558">
    <property type="entry name" value="TRACRIPTIONAL REGULATORY PROTEIN-RELATED-RELATED"/>
    <property type="match status" value="1"/>
</dbReference>
<dbReference type="EMBL" id="MUYF01000003">
    <property type="protein sequence ID" value="OOL80896.1"/>
    <property type="molecule type" value="Genomic_DNA"/>
</dbReference>
<dbReference type="RefSeq" id="WP_077862413.1">
    <property type="nucleotide sequence ID" value="NZ_CALFGV010000022.1"/>
</dbReference>
<protein>
    <submittedName>
        <fullName evidence="2">Uncharacterized protein</fullName>
    </submittedName>
</protein>
<dbReference type="InterPro" id="IPR001387">
    <property type="entry name" value="Cro/C1-type_HTH"/>
</dbReference>
<keyword evidence="1" id="KW-0238">DNA-binding</keyword>
<name>A0A1S8KMF9_9LACT</name>
<reference evidence="2 3" key="1">
    <citation type="submission" date="2017-01" db="EMBL/GenBank/DDBJ databases">
        <title>Complete Genome Sequence of Dolosigranulum pigrum isolated from a Patient with interstitial lung disease.</title>
        <authorList>
            <person name="Mukhopadhyay R."/>
            <person name="Joaquin J."/>
            <person name="Hogue R."/>
            <person name="Fitzgerald S."/>
            <person name="Jospin G."/>
            <person name="Eisen J.A."/>
            <person name="Chaturvedi V."/>
        </authorList>
    </citation>
    <scope>NUCLEOTIDE SEQUENCE [LARGE SCALE GENOMIC DNA]</scope>
    <source>
        <strain evidence="2 3">15S00348</strain>
    </source>
</reference>
<gene>
    <name evidence="2" type="ORF">BWX42_03185</name>
</gene>
<dbReference type="Gene3D" id="1.10.260.40">
    <property type="entry name" value="lambda repressor-like DNA-binding domains"/>
    <property type="match status" value="1"/>
</dbReference>
<sequence>MNKRFLKFRVRNNMTIEQVSKELNVSEGDVLAWEKGKYYPPLDVSMKLCELYNIRIDELCGTQENVNHQYNNILTILMENWWKLLAMFSVLAYLINSLNKI</sequence>
<dbReference type="PANTHER" id="PTHR46558:SF15">
    <property type="entry name" value="HELIX-TURN-HELIX DOMAIN PROTEIN"/>
    <property type="match status" value="1"/>
</dbReference>
<dbReference type="Pfam" id="PF01381">
    <property type="entry name" value="HTH_3"/>
    <property type="match status" value="1"/>
</dbReference>
<accession>A0A1S8KMF9</accession>
<organism evidence="2 3">
    <name type="scientific">Dolosigranulum pigrum</name>
    <dbReference type="NCBI Taxonomy" id="29394"/>
    <lineage>
        <taxon>Bacteria</taxon>
        <taxon>Bacillati</taxon>
        <taxon>Bacillota</taxon>
        <taxon>Bacilli</taxon>
        <taxon>Lactobacillales</taxon>
        <taxon>Carnobacteriaceae</taxon>
        <taxon>Dolosigranulum</taxon>
    </lineage>
</organism>
<proteinExistence type="predicted"/>
<evidence type="ECO:0000256" key="1">
    <source>
        <dbReference type="ARBA" id="ARBA00023125"/>
    </source>
</evidence>
<dbReference type="CDD" id="cd00093">
    <property type="entry name" value="HTH_XRE"/>
    <property type="match status" value="1"/>
</dbReference>
<evidence type="ECO:0000313" key="3">
    <source>
        <dbReference type="Proteomes" id="UP000190409"/>
    </source>
</evidence>
<dbReference type="SMART" id="SM00530">
    <property type="entry name" value="HTH_XRE"/>
    <property type="match status" value="1"/>
</dbReference>
<dbReference type="GO" id="GO:0003677">
    <property type="term" value="F:DNA binding"/>
    <property type="evidence" value="ECO:0007669"/>
    <property type="project" value="UniProtKB-KW"/>
</dbReference>